<comment type="caution">
    <text evidence="1">The sequence shown here is derived from an EMBL/GenBank/DDBJ whole genome shotgun (WGS) entry which is preliminary data.</text>
</comment>
<dbReference type="Proteomes" id="UP000823561">
    <property type="component" value="Chromosome 2"/>
</dbReference>
<name>A0AAV6HFJ0_9TELE</name>
<reference evidence="1" key="1">
    <citation type="submission" date="2020-10" db="EMBL/GenBank/DDBJ databases">
        <title>Chromosome-scale genome assembly of the Allis shad, Alosa alosa.</title>
        <authorList>
            <person name="Margot Z."/>
            <person name="Christophe K."/>
            <person name="Cabau C."/>
            <person name="Louis A."/>
            <person name="Berthelot C."/>
            <person name="Parey E."/>
            <person name="Roest Crollius H."/>
            <person name="Montfort J."/>
            <person name="Robinson-Rechavi M."/>
            <person name="Bucao C."/>
            <person name="Bouchez O."/>
            <person name="Gislard M."/>
            <person name="Lluch J."/>
            <person name="Milhes M."/>
            <person name="Lampietro C."/>
            <person name="Lopez Roques C."/>
            <person name="Donnadieu C."/>
            <person name="Braasch I."/>
            <person name="Desvignes T."/>
            <person name="Postlethwait J."/>
            <person name="Bobe J."/>
            <person name="Guiguen Y."/>
        </authorList>
    </citation>
    <scope>NUCLEOTIDE SEQUENCE</scope>
    <source>
        <strain evidence="1">M-15738</strain>
        <tissue evidence="1">Blood</tissue>
    </source>
</reference>
<dbReference type="EMBL" id="JADWDJ010000002">
    <property type="protein sequence ID" value="KAG5284716.1"/>
    <property type="molecule type" value="Genomic_DNA"/>
</dbReference>
<protein>
    <recommendedName>
        <fullName evidence="3">Mesenteric estrogen-dependent adipogenesis protein</fullName>
    </recommendedName>
</protein>
<evidence type="ECO:0000313" key="1">
    <source>
        <dbReference type="EMBL" id="KAG5284716.1"/>
    </source>
</evidence>
<keyword evidence="2" id="KW-1185">Reference proteome</keyword>
<gene>
    <name evidence="1" type="ORF">AALO_G00029700</name>
</gene>
<dbReference type="AlphaFoldDB" id="A0AAV6HFJ0"/>
<proteinExistence type="predicted"/>
<accession>A0AAV6HFJ0</accession>
<evidence type="ECO:0000313" key="2">
    <source>
        <dbReference type="Proteomes" id="UP000823561"/>
    </source>
</evidence>
<evidence type="ECO:0008006" key="3">
    <source>
        <dbReference type="Google" id="ProtNLM"/>
    </source>
</evidence>
<organism evidence="1 2">
    <name type="scientific">Alosa alosa</name>
    <name type="common">allis shad</name>
    <dbReference type="NCBI Taxonomy" id="278164"/>
    <lineage>
        <taxon>Eukaryota</taxon>
        <taxon>Metazoa</taxon>
        <taxon>Chordata</taxon>
        <taxon>Craniata</taxon>
        <taxon>Vertebrata</taxon>
        <taxon>Euteleostomi</taxon>
        <taxon>Actinopterygii</taxon>
        <taxon>Neopterygii</taxon>
        <taxon>Teleostei</taxon>
        <taxon>Clupei</taxon>
        <taxon>Clupeiformes</taxon>
        <taxon>Clupeoidei</taxon>
        <taxon>Clupeidae</taxon>
        <taxon>Alosa</taxon>
    </lineage>
</organism>
<sequence>MADGRICMEIFEVEDFLRNPPNGFRVESRGSGHTLVKSDPNSCCVFIDEFNLDKRKVIFQFSTGREFVIDNLGNYTKMREKITSQQIYLLASASDISSLKGETIYRTAEVSTYFIVVLNGKHPLVKWQMEKGLDRAISSVAGESYNVEIDLSQALQSWVERRENVLPSALKGKSWTDCSFSLKYHSDALFDIPFWFGLSNRHFKITYE</sequence>